<evidence type="ECO:0000313" key="2">
    <source>
        <dbReference type="Proteomes" id="UP000029867"/>
    </source>
</evidence>
<protein>
    <submittedName>
        <fullName evidence="1">Uncharacterized protein</fullName>
    </submittedName>
</protein>
<dbReference type="VEuPathDB" id="FungiDB:C5L36_0E05470"/>
<dbReference type="AlphaFoldDB" id="A0A099P0J3"/>
<organism evidence="1 2">
    <name type="scientific">Pichia kudriavzevii</name>
    <name type="common">Yeast</name>
    <name type="synonym">Issatchenkia orientalis</name>
    <dbReference type="NCBI Taxonomy" id="4909"/>
    <lineage>
        <taxon>Eukaryota</taxon>
        <taxon>Fungi</taxon>
        <taxon>Dikarya</taxon>
        <taxon>Ascomycota</taxon>
        <taxon>Saccharomycotina</taxon>
        <taxon>Pichiomycetes</taxon>
        <taxon>Pichiales</taxon>
        <taxon>Pichiaceae</taxon>
        <taxon>Pichia</taxon>
    </lineage>
</organism>
<proteinExistence type="predicted"/>
<sequence>MRSSLDTADSTNICMLNKPAKRKQRTPSKRTLLKKKTAKKVKNDPQMYVAEAEWAQDSNKHRNMPSPVDWGNDLRLKRQTRLIQLAAEEEDMEAIDIGIEGIGESNLETKMMVKDPLFSPPSSLDSPLNEESPFLLLNQQQCKPYLDEERHATASTTNATAPTGSAAMVVSNKDSEEDISKNKTTTSINMSDFLNIDTATTSNTTFSHIPEIPRFPINRYRQNGTFDLSQTITPRHSVNPLKRVAIWSGKADETLI</sequence>
<gene>
    <name evidence="1" type="ORF">JL09_g3257</name>
</gene>
<dbReference type="EMBL" id="JQFK01000033">
    <property type="protein sequence ID" value="KGK37616.1"/>
    <property type="molecule type" value="Genomic_DNA"/>
</dbReference>
<comment type="caution">
    <text evidence="1">The sequence shown here is derived from an EMBL/GenBank/DDBJ whole genome shotgun (WGS) entry which is preliminary data.</text>
</comment>
<reference evidence="2" key="1">
    <citation type="journal article" date="2014" name="Microb. Cell Fact.">
        <title>Exploiting Issatchenkia orientalis SD108 for succinic acid production.</title>
        <authorList>
            <person name="Xiao H."/>
            <person name="Shao Z."/>
            <person name="Jiang Y."/>
            <person name="Dole S."/>
            <person name="Zhao H."/>
        </authorList>
    </citation>
    <scope>NUCLEOTIDE SEQUENCE [LARGE SCALE GENOMIC DNA]</scope>
    <source>
        <strain evidence="2">SD108</strain>
    </source>
</reference>
<accession>A0A099P0J3</accession>
<evidence type="ECO:0000313" key="1">
    <source>
        <dbReference type="EMBL" id="KGK37616.1"/>
    </source>
</evidence>
<dbReference type="Proteomes" id="UP000029867">
    <property type="component" value="Unassembled WGS sequence"/>
</dbReference>
<name>A0A099P0J3_PICKU</name>
<dbReference type="HOGENOM" id="CLU_1086110_0_0_1"/>